<comment type="caution">
    <text evidence="1">The sequence shown here is derived from an EMBL/GenBank/DDBJ whole genome shotgun (WGS) entry which is preliminary data.</text>
</comment>
<protein>
    <submittedName>
        <fullName evidence="1">Uncharacterized protein</fullName>
    </submittedName>
</protein>
<evidence type="ECO:0000313" key="1">
    <source>
        <dbReference type="EMBL" id="GAH98654.1"/>
    </source>
</evidence>
<name>X1L8A8_9ZZZZ</name>
<sequence>DFPKDIQSAQTEFKYPKKVCLNSYKPTFSGNVKQIKAVPCIPNIPKDRE</sequence>
<feature type="non-terminal residue" evidence="1">
    <location>
        <position position="1"/>
    </location>
</feature>
<reference evidence="1" key="1">
    <citation type="journal article" date="2014" name="Front. Microbiol.">
        <title>High frequency of phylogenetically diverse reductive dehalogenase-homologous genes in deep subseafloor sedimentary metagenomes.</title>
        <authorList>
            <person name="Kawai M."/>
            <person name="Futagami T."/>
            <person name="Toyoda A."/>
            <person name="Takaki Y."/>
            <person name="Nishi S."/>
            <person name="Hori S."/>
            <person name="Arai W."/>
            <person name="Tsubouchi T."/>
            <person name="Morono Y."/>
            <person name="Uchiyama I."/>
            <person name="Ito T."/>
            <person name="Fujiyama A."/>
            <person name="Inagaki F."/>
            <person name="Takami H."/>
        </authorList>
    </citation>
    <scope>NUCLEOTIDE SEQUENCE</scope>
    <source>
        <strain evidence="1">Expedition CK06-06</strain>
    </source>
</reference>
<organism evidence="1">
    <name type="scientific">marine sediment metagenome</name>
    <dbReference type="NCBI Taxonomy" id="412755"/>
    <lineage>
        <taxon>unclassified sequences</taxon>
        <taxon>metagenomes</taxon>
        <taxon>ecological metagenomes</taxon>
    </lineage>
</organism>
<dbReference type="EMBL" id="BARU01047359">
    <property type="protein sequence ID" value="GAH98654.1"/>
    <property type="molecule type" value="Genomic_DNA"/>
</dbReference>
<proteinExistence type="predicted"/>
<dbReference type="AlphaFoldDB" id="X1L8A8"/>
<gene>
    <name evidence="1" type="ORF">S03H2_71000</name>
</gene>
<accession>X1L8A8</accession>